<evidence type="ECO:0000313" key="2">
    <source>
        <dbReference type="Proteomes" id="UP001255185"/>
    </source>
</evidence>
<reference evidence="1 2" key="1">
    <citation type="submission" date="2023-07" db="EMBL/GenBank/DDBJ databases">
        <title>Sorghum-associated microbial communities from plants grown in Nebraska, USA.</title>
        <authorList>
            <person name="Schachtman D."/>
        </authorList>
    </citation>
    <scope>NUCLEOTIDE SEQUENCE [LARGE SCALE GENOMIC DNA]</scope>
    <source>
        <strain evidence="1 2">3773</strain>
    </source>
</reference>
<keyword evidence="2" id="KW-1185">Reference proteome</keyword>
<protein>
    <submittedName>
        <fullName evidence="1">Uncharacterized protein</fullName>
    </submittedName>
</protein>
<gene>
    <name evidence="1" type="ORF">J2X31_001126</name>
</gene>
<dbReference type="EMBL" id="JAVDVI010000004">
    <property type="protein sequence ID" value="MDR6967119.1"/>
    <property type="molecule type" value="Genomic_DNA"/>
</dbReference>
<comment type="caution">
    <text evidence="1">The sequence shown here is derived from an EMBL/GenBank/DDBJ whole genome shotgun (WGS) entry which is preliminary data.</text>
</comment>
<organism evidence="1 2">
    <name type="scientific">Flavobacterium arsenatis</name>
    <dbReference type="NCBI Taxonomy" id="1484332"/>
    <lineage>
        <taxon>Bacteria</taxon>
        <taxon>Pseudomonadati</taxon>
        <taxon>Bacteroidota</taxon>
        <taxon>Flavobacteriia</taxon>
        <taxon>Flavobacteriales</taxon>
        <taxon>Flavobacteriaceae</taxon>
        <taxon>Flavobacterium</taxon>
    </lineage>
</organism>
<evidence type="ECO:0000313" key="1">
    <source>
        <dbReference type="EMBL" id="MDR6967119.1"/>
    </source>
</evidence>
<name>A0ABU1TMC6_9FLAO</name>
<sequence>MFITFLSTPTIVSLIKHNCDTTIFYSMSEEEQVHKELKEIKAEIKFTAINLFKISKMSSSLIISENLLKHDNVSSSIFSPPPNV</sequence>
<accession>A0ABU1TMC6</accession>
<dbReference type="Proteomes" id="UP001255185">
    <property type="component" value="Unassembled WGS sequence"/>
</dbReference>
<proteinExistence type="predicted"/>